<dbReference type="EMBL" id="JAPDDT010000002">
    <property type="protein sequence ID" value="MCW1922162.1"/>
    <property type="molecule type" value="Genomic_DNA"/>
</dbReference>
<accession>A0ABT3GEZ2</accession>
<evidence type="ECO:0000256" key="1">
    <source>
        <dbReference type="SAM" id="SignalP"/>
    </source>
</evidence>
<comment type="caution">
    <text evidence="3">The sequence shown here is derived from an EMBL/GenBank/DDBJ whole genome shotgun (WGS) entry which is preliminary data.</text>
</comment>
<sequence>MKAAALLCLLAVTWPLPLTAAEPPEVTVPPCCTGNSRATAIESDLFADPAKWTFGDAKAWKWSGEGKDRVLQLVAQSTVKPKVRSPFNLAWFEGREWKDFTLTAELRLTKFDAGNNDLCIAFGRAAEDRFYYAHLGKKADEPHHQIHLVDQADRKPITTFRTTGTPWKEGTWHTVKIVRNTATGDIGVWFDDMEKPVLTAKDKTLDWGKIGLGSFDDLGEFRNVKVKGTSR</sequence>
<feature type="signal peptide" evidence="1">
    <location>
        <begin position="1"/>
        <end position="20"/>
    </location>
</feature>
<dbReference type="InterPro" id="IPR013320">
    <property type="entry name" value="ConA-like_dom_sf"/>
</dbReference>
<protein>
    <submittedName>
        <fullName evidence="3">DUF1080 domain-containing protein</fullName>
    </submittedName>
</protein>
<dbReference type="Proteomes" id="UP001320876">
    <property type="component" value="Unassembled WGS sequence"/>
</dbReference>
<evidence type="ECO:0000259" key="2">
    <source>
        <dbReference type="Pfam" id="PF06439"/>
    </source>
</evidence>
<dbReference type="RefSeq" id="WP_264486272.1">
    <property type="nucleotide sequence ID" value="NZ_JAPDDT010000002.1"/>
</dbReference>
<gene>
    <name evidence="3" type="ORF">OKA05_06335</name>
</gene>
<keyword evidence="4" id="KW-1185">Reference proteome</keyword>
<dbReference type="Gene3D" id="2.60.120.560">
    <property type="entry name" value="Exo-inulinase, domain 1"/>
    <property type="match status" value="1"/>
</dbReference>
<reference evidence="3 4" key="1">
    <citation type="submission" date="2022-10" db="EMBL/GenBank/DDBJ databases">
        <title>Luteolibacter arcticus strain CCTCC AB 2014275, whole genome shotgun sequencing project.</title>
        <authorList>
            <person name="Zhao G."/>
            <person name="Shen L."/>
        </authorList>
    </citation>
    <scope>NUCLEOTIDE SEQUENCE [LARGE SCALE GENOMIC DNA]</scope>
    <source>
        <strain evidence="3 4">CCTCC AB 2014275</strain>
    </source>
</reference>
<dbReference type="InterPro" id="IPR010496">
    <property type="entry name" value="AL/BT2_dom"/>
</dbReference>
<feature type="domain" description="3-keto-alpha-glucoside-1,2-lyase/3-keto-2-hydroxy-glucal hydratase" evidence="2">
    <location>
        <begin position="59"/>
        <end position="227"/>
    </location>
</feature>
<organism evidence="3 4">
    <name type="scientific">Luteolibacter arcticus</name>
    <dbReference type="NCBI Taxonomy" id="1581411"/>
    <lineage>
        <taxon>Bacteria</taxon>
        <taxon>Pseudomonadati</taxon>
        <taxon>Verrucomicrobiota</taxon>
        <taxon>Verrucomicrobiia</taxon>
        <taxon>Verrucomicrobiales</taxon>
        <taxon>Verrucomicrobiaceae</taxon>
        <taxon>Luteolibacter</taxon>
    </lineage>
</organism>
<name>A0ABT3GEZ2_9BACT</name>
<feature type="chain" id="PRO_5046271045" evidence="1">
    <location>
        <begin position="21"/>
        <end position="231"/>
    </location>
</feature>
<evidence type="ECO:0000313" key="3">
    <source>
        <dbReference type="EMBL" id="MCW1922162.1"/>
    </source>
</evidence>
<proteinExistence type="predicted"/>
<keyword evidence="1" id="KW-0732">Signal</keyword>
<dbReference type="Pfam" id="PF06439">
    <property type="entry name" value="3keto-disac_hyd"/>
    <property type="match status" value="1"/>
</dbReference>
<dbReference type="SUPFAM" id="SSF49899">
    <property type="entry name" value="Concanavalin A-like lectins/glucanases"/>
    <property type="match status" value="1"/>
</dbReference>
<evidence type="ECO:0000313" key="4">
    <source>
        <dbReference type="Proteomes" id="UP001320876"/>
    </source>
</evidence>